<comment type="caution">
    <text evidence="2">The sequence shown here is derived from an EMBL/GenBank/DDBJ whole genome shotgun (WGS) entry which is preliminary data.</text>
</comment>
<evidence type="ECO:0000256" key="1">
    <source>
        <dbReference type="SAM" id="Phobius"/>
    </source>
</evidence>
<reference evidence="2 3" key="1">
    <citation type="submission" date="2017-08" db="EMBL/GenBank/DDBJ databases">
        <title>Infants hospitalized years apart are colonized by the same room-sourced microbial strains.</title>
        <authorList>
            <person name="Brooks B."/>
            <person name="Olm M.R."/>
            <person name="Firek B.A."/>
            <person name="Baker R."/>
            <person name="Thomas B.C."/>
            <person name="Morowitz M.J."/>
            <person name="Banfield J.F."/>
        </authorList>
    </citation>
    <scope>NUCLEOTIDE SEQUENCE [LARGE SCALE GENOMIC DNA]</scope>
    <source>
        <strain evidence="2">S2_005_002_R2_34</strain>
    </source>
</reference>
<name>A0A2W5NDV3_RHOSU</name>
<evidence type="ECO:0000313" key="2">
    <source>
        <dbReference type="EMBL" id="PZQ50429.1"/>
    </source>
</evidence>
<dbReference type="AlphaFoldDB" id="A0A2W5NDV3"/>
<feature type="transmembrane region" description="Helical" evidence="1">
    <location>
        <begin position="82"/>
        <end position="105"/>
    </location>
</feature>
<accession>A0A2W5NDV3</accession>
<keyword evidence="1" id="KW-1133">Transmembrane helix</keyword>
<keyword evidence="1" id="KW-0812">Transmembrane</keyword>
<feature type="transmembrane region" description="Helical" evidence="1">
    <location>
        <begin position="6"/>
        <end position="25"/>
    </location>
</feature>
<dbReference type="Proteomes" id="UP000249185">
    <property type="component" value="Unassembled WGS sequence"/>
</dbReference>
<organism evidence="2 3">
    <name type="scientific">Rhodovulum sulfidophilum</name>
    <name type="common">Rhodobacter sulfidophilus</name>
    <dbReference type="NCBI Taxonomy" id="35806"/>
    <lineage>
        <taxon>Bacteria</taxon>
        <taxon>Pseudomonadati</taxon>
        <taxon>Pseudomonadota</taxon>
        <taxon>Alphaproteobacteria</taxon>
        <taxon>Rhodobacterales</taxon>
        <taxon>Paracoccaceae</taxon>
        <taxon>Rhodovulum</taxon>
    </lineage>
</organism>
<feature type="transmembrane region" description="Helical" evidence="1">
    <location>
        <begin position="37"/>
        <end position="62"/>
    </location>
</feature>
<dbReference type="EMBL" id="QFPW01000004">
    <property type="protein sequence ID" value="PZQ50429.1"/>
    <property type="molecule type" value="Genomic_DNA"/>
</dbReference>
<proteinExistence type="predicted"/>
<protein>
    <submittedName>
        <fullName evidence="2">Uncharacterized protein</fullName>
    </submittedName>
</protein>
<sequence length="107" mass="10004">MDALTPLAVQAVTGLLGGGIAGNLLDLAAIRTPPKVLVSLVGGVAGGALAGLALGLGPLAGVVTPDPAVTADLTSRVDFGALATWVAGGLLGGAVATTLVGALGLGR</sequence>
<keyword evidence="1" id="KW-0472">Membrane</keyword>
<gene>
    <name evidence="2" type="ORF">DI556_07700</name>
</gene>
<evidence type="ECO:0000313" key="3">
    <source>
        <dbReference type="Proteomes" id="UP000249185"/>
    </source>
</evidence>